<dbReference type="RefSeq" id="WP_311349651.1">
    <property type="nucleotide sequence ID" value="NZ_JAVRHR010000001.1"/>
</dbReference>
<dbReference type="EMBL" id="JAVRHR010000001">
    <property type="protein sequence ID" value="MDT0606090.1"/>
    <property type="molecule type" value="Genomic_DNA"/>
</dbReference>
<comment type="similarity">
    <text evidence="1">Belongs to the UPF0213 family.</text>
</comment>
<dbReference type="PANTHER" id="PTHR34477">
    <property type="entry name" value="UPF0213 PROTEIN YHBQ"/>
    <property type="match status" value="1"/>
</dbReference>
<evidence type="ECO:0000256" key="1">
    <source>
        <dbReference type="ARBA" id="ARBA00007435"/>
    </source>
</evidence>
<evidence type="ECO:0000259" key="2">
    <source>
        <dbReference type="PROSITE" id="PS50164"/>
    </source>
</evidence>
<evidence type="ECO:0000313" key="4">
    <source>
        <dbReference type="Proteomes" id="UP001255246"/>
    </source>
</evidence>
<dbReference type="Gene3D" id="3.40.1440.10">
    <property type="entry name" value="GIY-YIG endonuclease"/>
    <property type="match status" value="1"/>
</dbReference>
<keyword evidence="4" id="KW-1185">Reference proteome</keyword>
<accession>A0ABU3A891</accession>
<sequence length="123" mass="14398">MAEEFAEVLEAFEATMLYLSKRLCHRSMKGYTYILECADGSYYTGSTKDLELRLTQHQNGEGANHTKKRLPVELVYVELFQRIDEAFYREKQIQGWSRKKKEALIAGNQNKLPELSIAYRDRK</sequence>
<dbReference type="SUPFAM" id="SSF82771">
    <property type="entry name" value="GIY-YIG endonuclease"/>
    <property type="match status" value="1"/>
</dbReference>
<evidence type="ECO:0000313" key="3">
    <source>
        <dbReference type="EMBL" id="MDT0606090.1"/>
    </source>
</evidence>
<dbReference type="InterPro" id="IPR050190">
    <property type="entry name" value="UPF0213_domain"/>
</dbReference>
<dbReference type="InterPro" id="IPR035901">
    <property type="entry name" value="GIY-YIG_endonuc_sf"/>
</dbReference>
<feature type="domain" description="GIY-YIG" evidence="2">
    <location>
        <begin position="28"/>
        <end position="103"/>
    </location>
</feature>
<name>A0ABU3A891_9FLAO</name>
<dbReference type="CDD" id="cd10456">
    <property type="entry name" value="GIY-YIG_UPF0213"/>
    <property type="match status" value="1"/>
</dbReference>
<organism evidence="3 4">
    <name type="scientific">Croceitalea rosinachiae</name>
    <dbReference type="NCBI Taxonomy" id="3075596"/>
    <lineage>
        <taxon>Bacteria</taxon>
        <taxon>Pseudomonadati</taxon>
        <taxon>Bacteroidota</taxon>
        <taxon>Flavobacteriia</taxon>
        <taxon>Flavobacteriales</taxon>
        <taxon>Flavobacteriaceae</taxon>
        <taxon>Croceitalea</taxon>
    </lineage>
</organism>
<dbReference type="Proteomes" id="UP001255246">
    <property type="component" value="Unassembled WGS sequence"/>
</dbReference>
<dbReference type="PROSITE" id="PS50164">
    <property type="entry name" value="GIY_YIG"/>
    <property type="match status" value="1"/>
</dbReference>
<reference evidence="3 4" key="1">
    <citation type="submission" date="2023-09" db="EMBL/GenBank/DDBJ databases">
        <authorList>
            <person name="Rey-Velasco X."/>
        </authorList>
    </citation>
    <scope>NUCLEOTIDE SEQUENCE [LARGE SCALE GENOMIC DNA]</scope>
    <source>
        <strain evidence="3 4">F388</strain>
    </source>
</reference>
<gene>
    <name evidence="3" type="ORF">RM706_03570</name>
</gene>
<protein>
    <submittedName>
        <fullName evidence="3">GIY-YIG nuclease family protein</fullName>
    </submittedName>
</protein>
<dbReference type="InterPro" id="IPR000305">
    <property type="entry name" value="GIY-YIG_endonuc"/>
</dbReference>
<comment type="caution">
    <text evidence="3">The sequence shown here is derived from an EMBL/GenBank/DDBJ whole genome shotgun (WGS) entry which is preliminary data.</text>
</comment>
<dbReference type="SMART" id="SM00465">
    <property type="entry name" value="GIYc"/>
    <property type="match status" value="1"/>
</dbReference>
<dbReference type="PANTHER" id="PTHR34477:SF1">
    <property type="entry name" value="UPF0213 PROTEIN YHBQ"/>
    <property type="match status" value="1"/>
</dbReference>
<dbReference type="Pfam" id="PF01541">
    <property type="entry name" value="GIY-YIG"/>
    <property type="match status" value="1"/>
</dbReference>
<proteinExistence type="inferred from homology"/>